<evidence type="ECO:0000256" key="1">
    <source>
        <dbReference type="ARBA" id="ARBA00004141"/>
    </source>
</evidence>
<comment type="similarity">
    <text evidence="2">Belongs to the LIMR family.</text>
</comment>
<proteinExistence type="inferred from homology"/>
<keyword evidence="5 6" id="KW-0472">Membrane</keyword>
<evidence type="ECO:0000256" key="2">
    <source>
        <dbReference type="ARBA" id="ARBA00010487"/>
    </source>
</evidence>
<protein>
    <submittedName>
        <fullName evidence="7">LMBR1 domain-containing protein 2</fullName>
    </submittedName>
</protein>
<dbReference type="InterPro" id="IPR051584">
    <property type="entry name" value="GPCR-associated_LMBR1"/>
</dbReference>
<comment type="subcellular location">
    <subcellularLocation>
        <location evidence="1">Membrane</location>
        <topology evidence="1">Multi-pass membrane protein</topology>
    </subcellularLocation>
</comment>
<evidence type="ECO:0000256" key="4">
    <source>
        <dbReference type="ARBA" id="ARBA00022989"/>
    </source>
</evidence>
<evidence type="ECO:0000256" key="5">
    <source>
        <dbReference type="ARBA" id="ARBA00023136"/>
    </source>
</evidence>
<feature type="transmembrane region" description="Helical" evidence="6">
    <location>
        <begin position="286"/>
        <end position="308"/>
    </location>
</feature>
<feature type="transmembrane region" description="Helical" evidence="6">
    <location>
        <begin position="23"/>
        <end position="44"/>
    </location>
</feature>
<dbReference type="PANTHER" id="PTHR21355:SF0">
    <property type="entry name" value="G-PROTEIN COUPLED RECEPTOR-ASSOCIATED PROTEIN LMBRD2"/>
    <property type="match status" value="1"/>
</dbReference>
<keyword evidence="3 6" id="KW-0812">Transmembrane</keyword>
<dbReference type="PANTHER" id="PTHR21355">
    <property type="entry name" value="G-PROTEIN COUPLED RECEPTOR-ASSOCIATED PROTEIN LMBRD2"/>
    <property type="match status" value="1"/>
</dbReference>
<dbReference type="Proteomes" id="UP000186817">
    <property type="component" value="Unassembled WGS sequence"/>
</dbReference>
<evidence type="ECO:0000256" key="6">
    <source>
        <dbReference type="SAM" id="Phobius"/>
    </source>
</evidence>
<gene>
    <name evidence="7" type="primary">lmbrd2</name>
    <name evidence="7" type="ORF">AK812_SmicGene23015</name>
</gene>
<feature type="transmembrane region" description="Helical" evidence="6">
    <location>
        <begin position="50"/>
        <end position="77"/>
    </location>
</feature>
<accession>A0A1Q9DID7</accession>
<comment type="caution">
    <text evidence="7">The sequence shown here is derived from an EMBL/GenBank/DDBJ whole genome shotgun (WGS) entry which is preliminary data.</text>
</comment>
<organism evidence="7 8">
    <name type="scientific">Symbiodinium microadriaticum</name>
    <name type="common">Dinoflagellate</name>
    <name type="synonym">Zooxanthella microadriatica</name>
    <dbReference type="NCBI Taxonomy" id="2951"/>
    <lineage>
        <taxon>Eukaryota</taxon>
        <taxon>Sar</taxon>
        <taxon>Alveolata</taxon>
        <taxon>Dinophyceae</taxon>
        <taxon>Suessiales</taxon>
        <taxon>Symbiodiniaceae</taxon>
        <taxon>Symbiodinium</taxon>
    </lineage>
</organism>
<name>A0A1Q9DID7_SYMMI</name>
<dbReference type="GO" id="GO:0016020">
    <property type="term" value="C:membrane"/>
    <property type="evidence" value="ECO:0007669"/>
    <property type="project" value="UniProtKB-SubCell"/>
</dbReference>
<evidence type="ECO:0000313" key="8">
    <source>
        <dbReference type="Proteomes" id="UP000186817"/>
    </source>
</evidence>
<dbReference type="InterPro" id="IPR006876">
    <property type="entry name" value="LMBR1-like_membr_prot"/>
</dbReference>
<keyword evidence="8" id="KW-1185">Reference proteome</keyword>
<dbReference type="EMBL" id="LSRX01000523">
    <property type="protein sequence ID" value="OLP94918.1"/>
    <property type="molecule type" value="Genomic_DNA"/>
</dbReference>
<keyword evidence="4 6" id="KW-1133">Transmembrane helix</keyword>
<evidence type="ECO:0000256" key="3">
    <source>
        <dbReference type="ARBA" id="ARBA00022692"/>
    </source>
</evidence>
<evidence type="ECO:0000313" key="7">
    <source>
        <dbReference type="EMBL" id="OLP94918.1"/>
    </source>
</evidence>
<dbReference type="Pfam" id="PF04791">
    <property type="entry name" value="LMBR1"/>
    <property type="match status" value="1"/>
</dbReference>
<dbReference type="OrthoDB" id="203099at2759"/>
<feature type="transmembrane region" description="Helical" evidence="6">
    <location>
        <begin position="328"/>
        <end position="349"/>
    </location>
</feature>
<dbReference type="AlphaFoldDB" id="A0A1Q9DID7"/>
<sequence length="717" mass="79605">MEFEASGDFTIATRLRTSIRRNAVFYVAYTAILCLLLIILIIRGEVQGDIQSWCIAASNAWGLFVLTVLMGFGLVAVPRHFWSLANPSTLLQDLYVNAVLKDEIRLSRLFELQDTVAQARSELAAHVELEEDAPGLHMQRLAFAKLCQVADRCEMLHRELSGCRISSPLVGTRSEKTSGGHADLERAAGNVPLHPPPSLSRFAHLHRLLKAAALEARRASCCFDSHIERCIFFEDLQQGDHTAAANLLGLRHLALPALFPRARSAIAKLRRSLLTFWLRHLRARALLGLGWASCLLSAVVVMGQMTLFADGWHLSVLSLLFNGDYGPLVTQAFCLVPLSYVTYTAYFSIFRLKVSGWYGLYGNHNTDAGSLLWTARSQAFWPFWPWLRALGPAFARKFRHMKSGSPSCNDRDWCSQVNGAARSIGVSSTGLSRSGHAANQSVVSSDSGSCQRMSLRDFQSRNYLKDLKAFSDSLNQPMNIVRECMSQVDQGLLGALQITQTQAHDLVMAAQMVTWKLSATACNSLELLPTLLWAAKGHGDEKDVVSPISEVHSSIATMRKDAQTVRTSYIELLNQVRYLGQCAQVTLDEVIISWLPAPYEDESGSLETSPGHALDPTEQQRHSEKCLELALMHLDGLCMLLEDCSDFWLMLHSAELQLRKIEKEAQALCGKLPVEERHEGGVLLQTFCERVRDFCKEHCGVPPANIQVQSPFVVQAA</sequence>
<reference evidence="7 8" key="1">
    <citation type="submission" date="2016-02" db="EMBL/GenBank/DDBJ databases">
        <title>Genome analysis of coral dinoflagellate symbionts highlights evolutionary adaptations to a symbiotic lifestyle.</title>
        <authorList>
            <person name="Aranda M."/>
            <person name="Li Y."/>
            <person name="Liew Y.J."/>
            <person name="Baumgarten S."/>
            <person name="Simakov O."/>
            <person name="Wilson M."/>
            <person name="Piel J."/>
            <person name="Ashoor H."/>
            <person name="Bougouffa S."/>
            <person name="Bajic V.B."/>
            <person name="Ryu T."/>
            <person name="Ravasi T."/>
            <person name="Bayer T."/>
            <person name="Micklem G."/>
            <person name="Kim H."/>
            <person name="Bhak J."/>
            <person name="Lajeunesse T.C."/>
            <person name="Voolstra C.R."/>
        </authorList>
    </citation>
    <scope>NUCLEOTIDE SEQUENCE [LARGE SCALE GENOMIC DNA]</scope>
    <source>
        <strain evidence="7 8">CCMP2467</strain>
    </source>
</reference>